<keyword evidence="2" id="KW-1185">Reference proteome</keyword>
<dbReference type="Proteomes" id="UP001341840">
    <property type="component" value="Unassembled WGS sequence"/>
</dbReference>
<dbReference type="EMBL" id="JASCZI010030921">
    <property type="protein sequence ID" value="MED6125356.1"/>
    <property type="molecule type" value="Genomic_DNA"/>
</dbReference>
<name>A0ABU6RNH0_9FABA</name>
<sequence>MSFTAAVIDFSSRCCSCMWLPEFLAVDRARYSELRVVEHIRVLNGVGSSSRACVSKLGLTSGNGFGARWIGYGAVVAWSAAVEPELTVLGANDFGAYGWSIGNEV</sequence>
<accession>A0ABU6RNH0</accession>
<gene>
    <name evidence="1" type="ORF">PIB30_067755</name>
</gene>
<comment type="caution">
    <text evidence="1">The sequence shown here is derived from an EMBL/GenBank/DDBJ whole genome shotgun (WGS) entry which is preliminary data.</text>
</comment>
<organism evidence="1 2">
    <name type="scientific">Stylosanthes scabra</name>
    <dbReference type="NCBI Taxonomy" id="79078"/>
    <lineage>
        <taxon>Eukaryota</taxon>
        <taxon>Viridiplantae</taxon>
        <taxon>Streptophyta</taxon>
        <taxon>Embryophyta</taxon>
        <taxon>Tracheophyta</taxon>
        <taxon>Spermatophyta</taxon>
        <taxon>Magnoliopsida</taxon>
        <taxon>eudicotyledons</taxon>
        <taxon>Gunneridae</taxon>
        <taxon>Pentapetalae</taxon>
        <taxon>rosids</taxon>
        <taxon>fabids</taxon>
        <taxon>Fabales</taxon>
        <taxon>Fabaceae</taxon>
        <taxon>Papilionoideae</taxon>
        <taxon>50 kb inversion clade</taxon>
        <taxon>dalbergioids sensu lato</taxon>
        <taxon>Dalbergieae</taxon>
        <taxon>Pterocarpus clade</taxon>
        <taxon>Stylosanthes</taxon>
    </lineage>
</organism>
<evidence type="ECO:0000313" key="1">
    <source>
        <dbReference type="EMBL" id="MED6125356.1"/>
    </source>
</evidence>
<evidence type="ECO:0000313" key="2">
    <source>
        <dbReference type="Proteomes" id="UP001341840"/>
    </source>
</evidence>
<proteinExistence type="predicted"/>
<protein>
    <submittedName>
        <fullName evidence="1">Uncharacterized protein</fullName>
    </submittedName>
</protein>
<reference evidence="1 2" key="1">
    <citation type="journal article" date="2023" name="Plants (Basel)">
        <title>Bridging the Gap: Combining Genomics and Transcriptomics Approaches to Understand Stylosanthes scabra, an Orphan Legume from the Brazilian Caatinga.</title>
        <authorList>
            <person name="Ferreira-Neto J.R.C."/>
            <person name="da Silva M.D."/>
            <person name="Binneck E."/>
            <person name="de Melo N.F."/>
            <person name="da Silva R.H."/>
            <person name="de Melo A.L.T.M."/>
            <person name="Pandolfi V."/>
            <person name="Bustamante F.O."/>
            <person name="Brasileiro-Vidal A.C."/>
            <person name="Benko-Iseppon A.M."/>
        </authorList>
    </citation>
    <scope>NUCLEOTIDE SEQUENCE [LARGE SCALE GENOMIC DNA]</scope>
    <source>
        <tissue evidence="1">Leaves</tissue>
    </source>
</reference>